<proteinExistence type="predicted"/>
<feature type="transmembrane region" description="Helical" evidence="1">
    <location>
        <begin position="194"/>
        <end position="224"/>
    </location>
</feature>
<reference evidence="2 3" key="1">
    <citation type="submission" date="2017-10" db="EMBL/GenBank/DDBJ databases">
        <title>Whole genome sequencing of members of genus Pseudoxanthomonas.</title>
        <authorList>
            <person name="Kumar S."/>
            <person name="Bansal K."/>
            <person name="Kaur A."/>
            <person name="Patil P."/>
            <person name="Sharma S."/>
            <person name="Patil P.B."/>
        </authorList>
    </citation>
    <scope>NUCLEOTIDE SEQUENCE [LARGE SCALE GENOMIC DNA]</scope>
    <source>
        <strain evidence="2 3">DSM 17801</strain>
    </source>
</reference>
<keyword evidence="1" id="KW-0472">Membrane</keyword>
<feature type="transmembrane region" description="Helical" evidence="1">
    <location>
        <begin position="236"/>
        <end position="257"/>
    </location>
</feature>
<organism evidence="2 3">
    <name type="scientific">Pseudoxanthomonas daejeonensis</name>
    <dbReference type="NCBI Taxonomy" id="266062"/>
    <lineage>
        <taxon>Bacteria</taxon>
        <taxon>Pseudomonadati</taxon>
        <taxon>Pseudomonadota</taxon>
        <taxon>Gammaproteobacteria</taxon>
        <taxon>Lysobacterales</taxon>
        <taxon>Lysobacteraceae</taxon>
        <taxon>Pseudoxanthomonas</taxon>
    </lineage>
</organism>
<gene>
    <name evidence="2" type="ORF">CSC65_04860</name>
</gene>
<feature type="transmembrane region" description="Helical" evidence="1">
    <location>
        <begin position="359"/>
        <end position="377"/>
    </location>
</feature>
<evidence type="ECO:0000313" key="2">
    <source>
        <dbReference type="EMBL" id="KAF1695838.1"/>
    </source>
</evidence>
<accession>A0ABQ6Z9L6</accession>
<dbReference type="Proteomes" id="UP000788419">
    <property type="component" value="Unassembled WGS sequence"/>
</dbReference>
<feature type="transmembrane region" description="Helical" evidence="1">
    <location>
        <begin position="143"/>
        <end position="160"/>
    </location>
</feature>
<sequence>MGGVEVGGAVRGGVRRRFAGVFAALGRTFGFTTRRGVINATVVVALVCGLVSLLRGQDANWDLRNYHVYNGWALLEGRLGLDLAPAQMQSYFVPLLDVPYFLLVQHAPAPLAGFLLGLLHGLVFLPVAWIAWRALAGDPRRDWLAPVLGLAGLASAAFLSELGNTMGDNSTAPLVLGALALTMPDEDGRWRTRAVVAAGVLLGMAVAFKLTNAIYAFALGLSVLAARAHWRARTGAGAGLALVALLVFALMAGPWLYRLWETFGNPLFPQFNASFQAPLAQPVAVADTRWLPQGWVEALLRPLLFTANPYLVSEIALLQVMWALLYVVAITAAVVWLARRRRASAAAASVPAGAGVRRMLGVFFLVAFVAWLSMFSIHRYLVVLELLAPLVLWLLLHAVFPPRRAGRIAAIAIAAASAVALAGWNDWGHAGWSRTAFRVEAPTAAMPGTVLLVGGEPQAWRVPFLPPGPAYASLGSNFPESPAYADRVTGMIQARGGEVGVILPVAMDRRAESLGRRNRWAGTLGLDTGDCRVMRWLVGRSRSLVLVEPAQSPGGRCELAQAAGRRVDTANANQAILDEATTVLARYGLQLDGAGCKVVDSRIGAQSHPYHWCRAVPLPG</sequence>
<evidence type="ECO:0000256" key="1">
    <source>
        <dbReference type="SAM" id="Phobius"/>
    </source>
</evidence>
<keyword evidence="1" id="KW-0812">Transmembrane</keyword>
<evidence type="ECO:0008006" key="4">
    <source>
        <dbReference type="Google" id="ProtNLM"/>
    </source>
</evidence>
<feature type="transmembrane region" description="Helical" evidence="1">
    <location>
        <begin position="407"/>
        <end position="424"/>
    </location>
</feature>
<name>A0ABQ6Z9L6_9GAMM</name>
<comment type="caution">
    <text evidence="2">The sequence shown here is derived from an EMBL/GenBank/DDBJ whole genome shotgun (WGS) entry which is preliminary data.</text>
</comment>
<feature type="transmembrane region" description="Helical" evidence="1">
    <location>
        <begin position="383"/>
        <end position="400"/>
    </location>
</feature>
<feature type="transmembrane region" description="Helical" evidence="1">
    <location>
        <begin position="111"/>
        <end position="131"/>
    </location>
</feature>
<keyword evidence="1" id="KW-1133">Transmembrane helix</keyword>
<feature type="transmembrane region" description="Helical" evidence="1">
    <location>
        <begin position="36"/>
        <end position="54"/>
    </location>
</feature>
<keyword evidence="3" id="KW-1185">Reference proteome</keyword>
<dbReference type="EMBL" id="PDWN01000004">
    <property type="protein sequence ID" value="KAF1695838.1"/>
    <property type="molecule type" value="Genomic_DNA"/>
</dbReference>
<feature type="transmembrane region" description="Helical" evidence="1">
    <location>
        <begin position="315"/>
        <end position="338"/>
    </location>
</feature>
<protein>
    <recommendedName>
        <fullName evidence="4">DUF2029 domain-containing protein</fullName>
    </recommendedName>
</protein>
<evidence type="ECO:0000313" key="3">
    <source>
        <dbReference type="Proteomes" id="UP000788419"/>
    </source>
</evidence>